<keyword evidence="1" id="KW-0378">Hydrolase</keyword>
<dbReference type="CDD" id="cd04684">
    <property type="entry name" value="NUDIX_Hydrolase"/>
    <property type="match status" value="1"/>
</dbReference>
<evidence type="ECO:0000313" key="4">
    <source>
        <dbReference type="Proteomes" id="UP000276770"/>
    </source>
</evidence>
<evidence type="ECO:0000313" key="3">
    <source>
        <dbReference type="EMBL" id="RLQ94327.1"/>
    </source>
</evidence>
<dbReference type="RefSeq" id="WP_121681418.1">
    <property type="nucleotide sequence ID" value="NZ_RCVZ01000010.1"/>
</dbReference>
<dbReference type="OrthoDB" id="9816040at2"/>
<dbReference type="Pfam" id="PF00293">
    <property type="entry name" value="NUDIX"/>
    <property type="match status" value="1"/>
</dbReference>
<dbReference type="SUPFAM" id="SSF55811">
    <property type="entry name" value="Nudix"/>
    <property type="match status" value="1"/>
</dbReference>
<proteinExistence type="predicted"/>
<dbReference type="InterPro" id="IPR015797">
    <property type="entry name" value="NUDIX_hydrolase-like_dom_sf"/>
</dbReference>
<comment type="caution">
    <text evidence="3">The sequence shown here is derived from an EMBL/GenBank/DDBJ whole genome shotgun (WGS) entry which is preliminary data.</text>
</comment>
<dbReference type="GO" id="GO:0006167">
    <property type="term" value="P:AMP biosynthetic process"/>
    <property type="evidence" value="ECO:0007669"/>
    <property type="project" value="TreeGrafter"/>
</dbReference>
<reference evidence="3 4" key="1">
    <citation type="submission" date="2018-10" db="EMBL/GenBank/DDBJ databases">
        <title>Falsibacillus sp. genome draft.</title>
        <authorList>
            <person name="Shi S."/>
        </authorList>
    </citation>
    <scope>NUCLEOTIDE SEQUENCE [LARGE SCALE GENOMIC DNA]</scope>
    <source>
        <strain evidence="3 4">GY 10110</strain>
    </source>
</reference>
<dbReference type="InterPro" id="IPR000086">
    <property type="entry name" value="NUDIX_hydrolase_dom"/>
</dbReference>
<dbReference type="PANTHER" id="PTHR21340:SF0">
    <property type="entry name" value="BIS(5'-NUCLEOSYL)-TETRAPHOSPHATASE [ASYMMETRICAL]"/>
    <property type="match status" value="1"/>
</dbReference>
<dbReference type="GO" id="GO:0006754">
    <property type="term" value="P:ATP biosynthetic process"/>
    <property type="evidence" value="ECO:0007669"/>
    <property type="project" value="TreeGrafter"/>
</dbReference>
<evidence type="ECO:0000259" key="2">
    <source>
        <dbReference type="PROSITE" id="PS51462"/>
    </source>
</evidence>
<dbReference type="Gene3D" id="3.90.79.10">
    <property type="entry name" value="Nucleoside Triphosphate Pyrophosphohydrolase"/>
    <property type="match status" value="1"/>
</dbReference>
<gene>
    <name evidence="3" type="ORF">D9X91_14830</name>
</gene>
<keyword evidence="4" id="KW-1185">Reference proteome</keyword>
<dbReference type="PANTHER" id="PTHR21340">
    <property type="entry name" value="DIADENOSINE 5,5-P1,P4-TETRAPHOSPHATE PYROPHOSPHOHYDROLASE MUTT"/>
    <property type="match status" value="1"/>
</dbReference>
<evidence type="ECO:0000256" key="1">
    <source>
        <dbReference type="ARBA" id="ARBA00022801"/>
    </source>
</evidence>
<dbReference type="GO" id="GO:0004081">
    <property type="term" value="F:bis(5'-nucleosyl)-tetraphosphatase (asymmetrical) activity"/>
    <property type="evidence" value="ECO:0007669"/>
    <property type="project" value="TreeGrafter"/>
</dbReference>
<protein>
    <submittedName>
        <fullName evidence="3">NUDIX domain-containing protein</fullName>
    </submittedName>
</protein>
<dbReference type="AlphaFoldDB" id="A0A3L7JTX1"/>
<dbReference type="InterPro" id="IPR051325">
    <property type="entry name" value="Nudix_hydrolase_domain"/>
</dbReference>
<dbReference type="Proteomes" id="UP000276770">
    <property type="component" value="Unassembled WGS sequence"/>
</dbReference>
<sequence length="149" mass="17067">MKRVFGNKKKEVEYRERHGVYAVVLDQKSEKAGIVRTGSGRFFLPGGGIEEGETQYICLARECLEELGHEIEIATFIGSADQYFLSSKGEAMKSIGFFYLASLGEKVTNPIEPDHELQWMNIEDAQKMLFHEHQAWALETVHKMGRERR</sequence>
<organism evidence="3 4">
    <name type="scientific">Falsibacillus albus</name>
    <dbReference type="NCBI Taxonomy" id="2478915"/>
    <lineage>
        <taxon>Bacteria</taxon>
        <taxon>Bacillati</taxon>
        <taxon>Bacillota</taxon>
        <taxon>Bacilli</taxon>
        <taxon>Bacillales</taxon>
        <taxon>Bacillaceae</taxon>
        <taxon>Falsibacillus</taxon>
    </lineage>
</organism>
<feature type="domain" description="Nudix hydrolase" evidence="2">
    <location>
        <begin position="15"/>
        <end position="143"/>
    </location>
</feature>
<dbReference type="PROSITE" id="PS51462">
    <property type="entry name" value="NUDIX"/>
    <property type="match status" value="1"/>
</dbReference>
<accession>A0A3L7JTX1</accession>
<name>A0A3L7JTX1_9BACI</name>
<dbReference type="EMBL" id="RCVZ01000010">
    <property type="protein sequence ID" value="RLQ94327.1"/>
    <property type="molecule type" value="Genomic_DNA"/>
</dbReference>